<comment type="caution">
    <text evidence="2">The sequence shown here is derived from an EMBL/GenBank/DDBJ whole genome shotgun (WGS) entry which is preliminary data.</text>
</comment>
<dbReference type="EMBL" id="SZON01003953">
    <property type="protein sequence ID" value="TKI76369.1"/>
    <property type="molecule type" value="Genomic_DNA"/>
</dbReference>
<dbReference type="Proteomes" id="UP000305222">
    <property type="component" value="Unassembled WGS sequence"/>
</dbReference>
<accession>A0A4U2ZNL7</accession>
<reference evidence="2 3" key="1">
    <citation type="journal article" date="2019" name="Environ. Microbiol.">
        <title>An active ?-lactamase is a part of an orchestrated cell wall stress resistance network of Bacillus subtilis and related rhizosphere species.</title>
        <authorList>
            <person name="Bucher T."/>
            <person name="Keren-Paz A."/>
            <person name="Hausser J."/>
            <person name="Olender T."/>
            <person name="Cytryn E."/>
            <person name="Kolodkin-Gal I."/>
        </authorList>
    </citation>
    <scope>NUCLEOTIDE SEQUENCE [LARGE SCALE GENOMIC DNA]</scope>
    <source>
        <strain evidence="2 3">I5</strain>
    </source>
</reference>
<evidence type="ECO:0000313" key="2">
    <source>
        <dbReference type="EMBL" id="TKI76369.1"/>
    </source>
</evidence>
<organism evidence="2 3">
    <name type="scientific">Bacillus wiedmannii</name>
    <dbReference type="NCBI Taxonomy" id="1890302"/>
    <lineage>
        <taxon>Bacteria</taxon>
        <taxon>Bacillati</taxon>
        <taxon>Bacillota</taxon>
        <taxon>Bacilli</taxon>
        <taxon>Bacillales</taxon>
        <taxon>Bacillaceae</taxon>
        <taxon>Bacillus</taxon>
        <taxon>Bacillus cereus group</taxon>
    </lineage>
</organism>
<protein>
    <submittedName>
        <fullName evidence="2">Collagenase</fullName>
    </submittedName>
</protein>
<dbReference type="Pfam" id="PF08453">
    <property type="entry name" value="Peptidase_M9_N"/>
    <property type="match status" value="1"/>
</dbReference>
<feature type="domain" description="Peptidase M9 collagenase N-terminal" evidence="1">
    <location>
        <begin position="2"/>
        <end position="93"/>
    </location>
</feature>
<gene>
    <name evidence="2" type="ORF">FC699_37645</name>
</gene>
<dbReference type="InterPro" id="IPR013661">
    <property type="entry name" value="Peptidase_M9_N_dom"/>
</dbReference>
<dbReference type="AlphaFoldDB" id="A0A4U2ZNL7"/>
<evidence type="ECO:0000313" key="3">
    <source>
        <dbReference type="Proteomes" id="UP000305222"/>
    </source>
</evidence>
<sequence>SKLNERSYHDKCLPALKTIAKNPNFKIGTSEQNKVIASYGKLIGNASADVETVLYAGEIFKQYNDNLATFIEDRTKGDAIYELMKGIDFDIQTDMYTTGKEPKDTMWYR</sequence>
<name>A0A4U2ZNL7_9BACI</name>
<feature type="non-terminal residue" evidence="2">
    <location>
        <position position="109"/>
    </location>
</feature>
<evidence type="ECO:0000259" key="1">
    <source>
        <dbReference type="Pfam" id="PF08453"/>
    </source>
</evidence>
<proteinExistence type="predicted"/>
<feature type="non-terminal residue" evidence="2">
    <location>
        <position position="1"/>
    </location>
</feature>